<dbReference type="CDD" id="cd23339">
    <property type="entry name" value="beta-trefoil_FSCN_fungal_FRG1-like"/>
    <property type="match status" value="1"/>
</dbReference>
<accession>A0A8H5ZDY3</accession>
<protein>
    <recommendedName>
        <fullName evidence="7">Actin-crosslinking protein</fullName>
    </recommendedName>
</protein>
<evidence type="ECO:0000256" key="1">
    <source>
        <dbReference type="ARBA" id="ARBA00004604"/>
    </source>
</evidence>
<dbReference type="PANTHER" id="PTHR12928:SF0">
    <property type="entry name" value="FSHD REGION GENE 1"/>
    <property type="match status" value="1"/>
</dbReference>
<dbReference type="EMBL" id="WNKQ01000017">
    <property type="protein sequence ID" value="KAF5846133.1"/>
    <property type="molecule type" value="Genomic_DNA"/>
</dbReference>
<reference evidence="5" key="1">
    <citation type="submission" date="2019-11" db="EMBL/GenBank/DDBJ databases">
        <title>Bipolaris sorokiniana Genome sequencing.</title>
        <authorList>
            <person name="Wang H."/>
        </authorList>
    </citation>
    <scope>NUCLEOTIDE SEQUENCE</scope>
</reference>
<dbReference type="InterPro" id="IPR008999">
    <property type="entry name" value="Actin-crosslinking"/>
</dbReference>
<evidence type="ECO:0000313" key="6">
    <source>
        <dbReference type="Proteomes" id="UP000624244"/>
    </source>
</evidence>
<dbReference type="GO" id="GO:0071013">
    <property type="term" value="C:catalytic step 2 spliceosome"/>
    <property type="evidence" value="ECO:0007669"/>
    <property type="project" value="TreeGrafter"/>
</dbReference>
<evidence type="ECO:0000256" key="3">
    <source>
        <dbReference type="ARBA" id="ARBA00023242"/>
    </source>
</evidence>
<dbReference type="Proteomes" id="UP000624244">
    <property type="component" value="Unassembled WGS sequence"/>
</dbReference>
<dbReference type="GO" id="GO:0051015">
    <property type="term" value="F:actin filament binding"/>
    <property type="evidence" value="ECO:0007669"/>
    <property type="project" value="TreeGrafter"/>
</dbReference>
<dbReference type="InterPro" id="IPR010414">
    <property type="entry name" value="FRG1"/>
</dbReference>
<comment type="subcellular location">
    <subcellularLocation>
        <location evidence="1">Nucleus</location>
        <location evidence="1">Nucleolus</location>
    </subcellularLocation>
</comment>
<name>A0A8H5ZDY3_COCSA</name>
<dbReference type="Pfam" id="PF06229">
    <property type="entry name" value="FRG1"/>
    <property type="match status" value="1"/>
</dbReference>
<evidence type="ECO:0000256" key="4">
    <source>
        <dbReference type="SAM" id="MobiDB-lite"/>
    </source>
</evidence>
<dbReference type="PANTHER" id="PTHR12928">
    <property type="entry name" value="FRG1 PROTEIN"/>
    <property type="match status" value="1"/>
</dbReference>
<comment type="caution">
    <text evidence="5">The sequence shown here is derived from an EMBL/GenBank/DDBJ whole genome shotgun (WGS) entry which is preliminary data.</text>
</comment>
<proteinExistence type="inferred from homology"/>
<dbReference type="GO" id="GO:0005730">
    <property type="term" value="C:nucleolus"/>
    <property type="evidence" value="ECO:0007669"/>
    <property type="project" value="UniProtKB-SubCell"/>
</dbReference>
<evidence type="ECO:0000256" key="2">
    <source>
        <dbReference type="ARBA" id="ARBA00010878"/>
    </source>
</evidence>
<feature type="compositionally biased region" description="Basic residues" evidence="4">
    <location>
        <begin position="1"/>
        <end position="18"/>
    </location>
</feature>
<dbReference type="SUPFAM" id="SSF50405">
    <property type="entry name" value="Actin-crosslinking proteins"/>
    <property type="match status" value="1"/>
</dbReference>
<gene>
    <name evidence="5" type="ORF">GGP41_008619</name>
</gene>
<sequence length="266" mass="29150">MPKALHFKGDKKVKKRRKAAEPYDTDNVHSNQVTPSAPAEAESDDSWVGADAPSDISGPVLIVLPTDKPTCLACDANGKVFASDLENIVEGDAATAEPHDVRQVFVATRVAGTEQLSLKGHHGRYLSCDKFGVLSATATAISPEETFLAVPVPDNASAFSLQTARDKFVSARDSKAGPELRGDAEHIDFTTTLRIRMQARFKPRLKANKEEKANAKISRKELEDQIGRRLDDAEVKKLRRARAEGNFYETALDMKVKSSHDKYASM</sequence>
<feature type="region of interest" description="Disordered" evidence="4">
    <location>
        <begin position="1"/>
        <end position="50"/>
    </location>
</feature>
<keyword evidence="3" id="KW-0539">Nucleus</keyword>
<dbReference type="Gene3D" id="2.80.10.50">
    <property type="match status" value="1"/>
</dbReference>
<dbReference type="AlphaFoldDB" id="A0A8H5ZDY3"/>
<evidence type="ECO:0008006" key="7">
    <source>
        <dbReference type="Google" id="ProtNLM"/>
    </source>
</evidence>
<evidence type="ECO:0000313" key="5">
    <source>
        <dbReference type="EMBL" id="KAF5846133.1"/>
    </source>
</evidence>
<dbReference type="OMA" id="ACDVNGK"/>
<organism evidence="5 6">
    <name type="scientific">Cochliobolus sativus</name>
    <name type="common">Common root rot and spot blotch fungus</name>
    <name type="synonym">Bipolaris sorokiniana</name>
    <dbReference type="NCBI Taxonomy" id="45130"/>
    <lineage>
        <taxon>Eukaryota</taxon>
        <taxon>Fungi</taxon>
        <taxon>Dikarya</taxon>
        <taxon>Ascomycota</taxon>
        <taxon>Pezizomycotina</taxon>
        <taxon>Dothideomycetes</taxon>
        <taxon>Pleosporomycetidae</taxon>
        <taxon>Pleosporales</taxon>
        <taxon>Pleosporineae</taxon>
        <taxon>Pleosporaceae</taxon>
        <taxon>Bipolaris</taxon>
    </lineage>
</organism>
<comment type="similarity">
    <text evidence="2">Belongs to the FRG1 family.</text>
</comment>